<keyword evidence="1" id="KW-1185">Reference proteome</keyword>
<dbReference type="WBParaSite" id="HCON_00093660-00001">
    <property type="protein sequence ID" value="HCON_00093660-00001"/>
    <property type="gene ID" value="HCON_00093660"/>
</dbReference>
<organism evidence="1 2">
    <name type="scientific">Haemonchus contortus</name>
    <name type="common">Barber pole worm</name>
    <dbReference type="NCBI Taxonomy" id="6289"/>
    <lineage>
        <taxon>Eukaryota</taxon>
        <taxon>Metazoa</taxon>
        <taxon>Ecdysozoa</taxon>
        <taxon>Nematoda</taxon>
        <taxon>Chromadorea</taxon>
        <taxon>Rhabditida</taxon>
        <taxon>Rhabditina</taxon>
        <taxon>Rhabditomorpha</taxon>
        <taxon>Strongyloidea</taxon>
        <taxon>Trichostrongylidae</taxon>
        <taxon>Haemonchus</taxon>
    </lineage>
</organism>
<dbReference type="Proteomes" id="UP000025227">
    <property type="component" value="Unplaced"/>
</dbReference>
<proteinExistence type="predicted"/>
<accession>A0A7I4YHC4</accession>
<dbReference type="OrthoDB" id="5856459at2759"/>
<reference evidence="2" key="1">
    <citation type="submission" date="2020-12" db="UniProtKB">
        <authorList>
            <consortium name="WormBaseParasite"/>
        </authorList>
    </citation>
    <scope>IDENTIFICATION</scope>
    <source>
        <strain evidence="2">MHco3</strain>
    </source>
</reference>
<sequence length="146" mass="17013">MESILMNFYSNLFESDHGISTEQIPIGEMVPSFYHQEFVTQSNQCRKEKPLEPTDYPWRPYKHVAPDAWRKSKTILLFKKGDKEDLDNYRPITLLPVIYKVFTRWLLARMKPNRSNRQVSGGSSALWTTSLLAAELLKQLVNSMNC</sequence>
<protein>
    <submittedName>
        <fullName evidence="2">Ovule protein</fullName>
    </submittedName>
</protein>
<dbReference type="AlphaFoldDB" id="A0A7I4YHC4"/>
<name>A0A7I4YHC4_HAECO</name>
<evidence type="ECO:0000313" key="2">
    <source>
        <dbReference type="WBParaSite" id="HCON_00093660-00001"/>
    </source>
</evidence>
<evidence type="ECO:0000313" key="1">
    <source>
        <dbReference type="Proteomes" id="UP000025227"/>
    </source>
</evidence>